<proteinExistence type="predicted"/>
<evidence type="ECO:0000313" key="4">
    <source>
        <dbReference type="Proteomes" id="UP000016930"/>
    </source>
</evidence>
<dbReference type="Pfam" id="PF24883">
    <property type="entry name" value="NPHP3_N"/>
    <property type="match status" value="1"/>
</dbReference>
<keyword evidence="1" id="KW-0677">Repeat</keyword>
<feature type="domain" description="Nephrocystin 3-like N-terminal" evidence="2">
    <location>
        <begin position="236"/>
        <end position="392"/>
    </location>
</feature>
<dbReference type="InterPro" id="IPR027417">
    <property type="entry name" value="P-loop_NTPase"/>
</dbReference>
<dbReference type="SUPFAM" id="SSF52540">
    <property type="entry name" value="P-loop containing nucleoside triphosphate hydrolases"/>
    <property type="match status" value="1"/>
</dbReference>
<reference evidence="3 4" key="1">
    <citation type="journal article" date="2012" name="Proc. Natl. Acad. Sci. U.S.A.">
        <title>Comparative genomics of Ceriporiopsis subvermispora and Phanerochaete chrysosporium provide insight into selective ligninolysis.</title>
        <authorList>
            <person name="Fernandez-Fueyo E."/>
            <person name="Ruiz-Duenas F.J."/>
            <person name="Ferreira P."/>
            <person name="Floudas D."/>
            <person name="Hibbett D.S."/>
            <person name="Canessa P."/>
            <person name="Larrondo L.F."/>
            <person name="James T.Y."/>
            <person name="Seelenfreund D."/>
            <person name="Lobos S."/>
            <person name="Polanco R."/>
            <person name="Tello M."/>
            <person name="Honda Y."/>
            <person name="Watanabe T."/>
            <person name="Watanabe T."/>
            <person name="Ryu J.S."/>
            <person name="Kubicek C.P."/>
            <person name="Schmoll M."/>
            <person name="Gaskell J."/>
            <person name="Hammel K.E."/>
            <person name="St John F.J."/>
            <person name="Vanden Wymelenberg A."/>
            <person name="Sabat G."/>
            <person name="Splinter BonDurant S."/>
            <person name="Syed K."/>
            <person name="Yadav J.S."/>
            <person name="Doddapaneni H."/>
            <person name="Subramanian V."/>
            <person name="Lavin J.L."/>
            <person name="Oguiza J.A."/>
            <person name="Perez G."/>
            <person name="Pisabarro A.G."/>
            <person name="Ramirez L."/>
            <person name="Santoyo F."/>
            <person name="Master E."/>
            <person name="Coutinho P.M."/>
            <person name="Henrissat B."/>
            <person name="Lombard V."/>
            <person name="Magnuson J.K."/>
            <person name="Kuees U."/>
            <person name="Hori C."/>
            <person name="Igarashi K."/>
            <person name="Samejima M."/>
            <person name="Held B.W."/>
            <person name="Barry K.W."/>
            <person name="LaButti K.M."/>
            <person name="Lapidus A."/>
            <person name="Lindquist E.A."/>
            <person name="Lucas S.M."/>
            <person name="Riley R."/>
            <person name="Salamov A.A."/>
            <person name="Hoffmeister D."/>
            <person name="Schwenk D."/>
            <person name="Hadar Y."/>
            <person name="Yarden O."/>
            <person name="de Vries R.P."/>
            <person name="Wiebenga A."/>
            <person name="Stenlid J."/>
            <person name="Eastwood D."/>
            <person name="Grigoriev I.V."/>
            <person name="Berka R.M."/>
            <person name="Blanchette R.A."/>
            <person name="Kersten P."/>
            <person name="Martinez A.T."/>
            <person name="Vicuna R."/>
            <person name="Cullen D."/>
        </authorList>
    </citation>
    <scope>NUCLEOTIDE SEQUENCE [LARGE SCALE GENOMIC DNA]</scope>
    <source>
        <strain evidence="3 4">B</strain>
    </source>
</reference>
<dbReference type="Proteomes" id="UP000016930">
    <property type="component" value="Unassembled WGS sequence"/>
</dbReference>
<dbReference type="OrthoDB" id="2658414at2759"/>
<evidence type="ECO:0000256" key="1">
    <source>
        <dbReference type="ARBA" id="ARBA00022737"/>
    </source>
</evidence>
<accession>M2PKE8</accession>
<dbReference type="Gene3D" id="3.40.50.300">
    <property type="entry name" value="P-loop containing nucleotide triphosphate hydrolases"/>
    <property type="match status" value="1"/>
</dbReference>
<dbReference type="InterPro" id="IPR056884">
    <property type="entry name" value="NPHP3-like_N"/>
</dbReference>
<feature type="non-terminal residue" evidence="3">
    <location>
        <position position="462"/>
    </location>
</feature>
<evidence type="ECO:0000313" key="3">
    <source>
        <dbReference type="EMBL" id="EMD36769.1"/>
    </source>
</evidence>
<name>M2PKE8_CERS8</name>
<dbReference type="PANTHER" id="PTHR10039:SF16">
    <property type="entry name" value="GPI INOSITOL-DEACYLASE"/>
    <property type="match status" value="1"/>
</dbReference>
<organism evidence="3 4">
    <name type="scientific">Ceriporiopsis subvermispora (strain B)</name>
    <name type="common">White-rot fungus</name>
    <name type="synonym">Gelatoporia subvermispora</name>
    <dbReference type="NCBI Taxonomy" id="914234"/>
    <lineage>
        <taxon>Eukaryota</taxon>
        <taxon>Fungi</taxon>
        <taxon>Dikarya</taxon>
        <taxon>Basidiomycota</taxon>
        <taxon>Agaricomycotina</taxon>
        <taxon>Agaricomycetes</taxon>
        <taxon>Polyporales</taxon>
        <taxon>Gelatoporiaceae</taxon>
        <taxon>Gelatoporia</taxon>
    </lineage>
</organism>
<protein>
    <recommendedName>
        <fullName evidence="2">Nephrocystin 3-like N-terminal domain-containing protein</fullName>
    </recommendedName>
</protein>
<dbReference type="EMBL" id="KB445797">
    <property type="protein sequence ID" value="EMD36769.1"/>
    <property type="molecule type" value="Genomic_DNA"/>
</dbReference>
<dbReference type="PANTHER" id="PTHR10039">
    <property type="entry name" value="AMELOGENIN"/>
    <property type="match status" value="1"/>
</dbReference>
<keyword evidence="4" id="KW-1185">Reference proteome</keyword>
<evidence type="ECO:0000259" key="2">
    <source>
        <dbReference type="Pfam" id="PF24883"/>
    </source>
</evidence>
<dbReference type="HOGENOM" id="CLU_592586_0_0_1"/>
<gene>
    <name evidence="3" type="ORF">CERSUDRAFT_155057</name>
</gene>
<sequence length="462" mass="52381">MNKKKVCGRVYVEVSAYHEDDQSSKEGTVDDLGSVIRKAEAKILAFKPSYDRFSDVLTGMNVILTITAPLAELPLPGLKTAHDILRRTYELLEEQKERDQNVENLAFDMAQLWTIFSEVKGLDMIKSMQDVIIASIEQTRACAEFLDKYAETGILKRFVTGYFVADERISAFQAAFRDLKDRITRGTSLQTWIIVVRNHAELTEKMDLHGLSEARDASYNEARTCIANTRQKDLERILRWVDDPSANGVYWLTGVAGCGKSTITHTVAKVLSENHRLGASFFFNRTDALLNNPRLFCTTLASHLARYDSSLRRAILDAIKTDPGIDAKPLPNQIGPLVSMAVQKLKLSVPLVLVFDALDESGNPESRKEFMAMLRKELPILSAHVKVLITSRDEDDIRAALPLEAARRPHRADVKDETRTDVRLYIQTQLREVVRRFPRLENWPTTDEITRMAERADGLFIW</sequence>
<dbReference type="AlphaFoldDB" id="M2PKE8"/>
<dbReference type="STRING" id="914234.M2PKE8"/>